<sequence>MLMNKFIFFSRKDAKAQREDLLNHEGRKGHEGREEEEKEE</sequence>
<evidence type="ECO:0000313" key="2">
    <source>
        <dbReference type="EMBL" id="MDB9440152.1"/>
    </source>
</evidence>
<dbReference type="EMBL" id="JAQMTI010000026">
    <property type="protein sequence ID" value="MDB9440152.1"/>
    <property type="molecule type" value="Genomic_DNA"/>
</dbReference>
<proteinExistence type="predicted"/>
<name>A0ABT4ZN15_9CYAN</name>
<protein>
    <submittedName>
        <fullName evidence="2">Uncharacterized protein</fullName>
    </submittedName>
</protein>
<reference evidence="2 3" key="1">
    <citation type="submission" date="2023-01" db="EMBL/GenBank/DDBJ databases">
        <title>Genomes from the Australian National Cyanobacteria Reference Collection.</title>
        <authorList>
            <person name="Willis A."/>
            <person name="Lee E.M.F."/>
        </authorList>
    </citation>
    <scope>NUCLEOTIDE SEQUENCE [LARGE SCALE GENOMIC DNA]</scope>
    <source>
        <strain evidence="2 3">CS-549</strain>
    </source>
</reference>
<gene>
    <name evidence="2" type="ORF">PN497_01985</name>
</gene>
<accession>A0ABT4ZN15</accession>
<organism evidence="2 3">
    <name type="scientific">Sphaerospermopsis kisseleviana CS-549</name>
    <dbReference type="NCBI Taxonomy" id="3021783"/>
    <lineage>
        <taxon>Bacteria</taxon>
        <taxon>Bacillati</taxon>
        <taxon>Cyanobacteriota</taxon>
        <taxon>Cyanophyceae</taxon>
        <taxon>Nostocales</taxon>
        <taxon>Aphanizomenonaceae</taxon>
        <taxon>Sphaerospermopsis</taxon>
        <taxon>Sphaerospermopsis kisseleviana</taxon>
    </lineage>
</organism>
<comment type="caution">
    <text evidence="2">The sequence shown here is derived from an EMBL/GenBank/DDBJ whole genome shotgun (WGS) entry which is preliminary data.</text>
</comment>
<dbReference type="RefSeq" id="WP_272109451.1">
    <property type="nucleotide sequence ID" value="NZ_JAQMTI010000026.1"/>
</dbReference>
<feature type="region of interest" description="Disordered" evidence="1">
    <location>
        <begin position="14"/>
        <end position="40"/>
    </location>
</feature>
<dbReference type="Proteomes" id="UP001211711">
    <property type="component" value="Unassembled WGS sequence"/>
</dbReference>
<evidence type="ECO:0000256" key="1">
    <source>
        <dbReference type="SAM" id="MobiDB-lite"/>
    </source>
</evidence>
<evidence type="ECO:0000313" key="3">
    <source>
        <dbReference type="Proteomes" id="UP001211711"/>
    </source>
</evidence>
<keyword evidence="3" id="KW-1185">Reference proteome</keyword>